<dbReference type="EMBL" id="JAESWA010000020">
    <property type="protein sequence ID" value="MBL4931457.1"/>
    <property type="molecule type" value="Genomic_DNA"/>
</dbReference>
<keyword evidence="6" id="KW-1185">Reference proteome</keyword>
<comment type="caution">
    <text evidence="5">The sequence shown here is derived from an EMBL/GenBank/DDBJ whole genome shotgun (WGS) entry which is preliminary data.</text>
</comment>
<dbReference type="SMART" id="SM00646">
    <property type="entry name" value="Ami_3"/>
    <property type="match status" value="1"/>
</dbReference>
<dbReference type="GO" id="GO:0009253">
    <property type="term" value="P:peptidoglycan catabolic process"/>
    <property type="evidence" value="ECO:0007669"/>
    <property type="project" value="InterPro"/>
</dbReference>
<proteinExistence type="predicted"/>
<dbReference type="GO" id="GO:0030288">
    <property type="term" value="C:outer membrane-bounded periplasmic space"/>
    <property type="evidence" value="ECO:0007669"/>
    <property type="project" value="TreeGrafter"/>
</dbReference>
<reference evidence="5" key="1">
    <citation type="submission" date="2021-01" db="EMBL/GenBank/DDBJ databases">
        <title>Genome public.</title>
        <authorList>
            <person name="Liu C."/>
            <person name="Sun Q."/>
        </authorList>
    </citation>
    <scope>NUCLEOTIDE SEQUENCE</scope>
    <source>
        <strain evidence="5">YIM B02565</strain>
    </source>
</reference>
<dbReference type="RefSeq" id="WP_202766843.1">
    <property type="nucleotide sequence ID" value="NZ_JAESWA010000020.1"/>
</dbReference>
<dbReference type="SUPFAM" id="SSF53187">
    <property type="entry name" value="Zn-dependent exopeptidases"/>
    <property type="match status" value="1"/>
</dbReference>
<dbReference type="GO" id="GO:0008745">
    <property type="term" value="F:N-acetylmuramoyl-L-alanine amidase activity"/>
    <property type="evidence" value="ECO:0007669"/>
    <property type="project" value="InterPro"/>
</dbReference>
<dbReference type="InterPro" id="IPR002508">
    <property type="entry name" value="MurNAc-LAA_cat"/>
</dbReference>
<gene>
    <name evidence="5" type="ORF">JK634_06545</name>
</gene>
<dbReference type="PANTHER" id="PTHR30404">
    <property type="entry name" value="N-ACETYLMURAMOYL-L-ALANINE AMIDASE"/>
    <property type="match status" value="1"/>
</dbReference>
<dbReference type="InterPro" id="IPR050695">
    <property type="entry name" value="N-acetylmuramoyl_amidase_3"/>
</dbReference>
<dbReference type="GO" id="GO:0004040">
    <property type="term" value="F:amidase activity"/>
    <property type="evidence" value="ECO:0007669"/>
    <property type="project" value="InterPro"/>
</dbReference>
<feature type="coiled-coil region" evidence="2">
    <location>
        <begin position="393"/>
        <end position="462"/>
    </location>
</feature>
<protein>
    <submittedName>
        <fullName evidence="5">N-acetylmuramoyl-L-alanine amidase</fullName>
    </submittedName>
</protein>
<keyword evidence="1" id="KW-0378">Hydrolase</keyword>
<evidence type="ECO:0000313" key="5">
    <source>
        <dbReference type="EMBL" id="MBL4931457.1"/>
    </source>
</evidence>
<feature type="compositionally biased region" description="Low complexity" evidence="3">
    <location>
        <begin position="366"/>
        <end position="390"/>
    </location>
</feature>
<dbReference type="Gene3D" id="3.40.630.40">
    <property type="entry name" value="Zn-dependent exopeptidases"/>
    <property type="match status" value="1"/>
</dbReference>
<feature type="region of interest" description="Disordered" evidence="3">
    <location>
        <begin position="359"/>
        <end position="390"/>
    </location>
</feature>
<evidence type="ECO:0000256" key="2">
    <source>
        <dbReference type="SAM" id="Coils"/>
    </source>
</evidence>
<name>A0A937FFQ8_9CLOT</name>
<dbReference type="Pfam" id="PF01520">
    <property type="entry name" value="Amidase_3"/>
    <property type="match status" value="1"/>
</dbReference>
<dbReference type="AlphaFoldDB" id="A0A937FFQ8"/>
<accession>A0A937FFQ8</accession>
<dbReference type="Proteomes" id="UP000623681">
    <property type="component" value="Unassembled WGS sequence"/>
</dbReference>
<dbReference type="PANTHER" id="PTHR30404:SF0">
    <property type="entry name" value="N-ACETYLMURAMOYL-L-ALANINE AMIDASE AMIC"/>
    <property type="match status" value="1"/>
</dbReference>
<dbReference type="Gene3D" id="1.10.530.10">
    <property type="match status" value="1"/>
</dbReference>
<keyword evidence="2" id="KW-0175">Coiled coil</keyword>
<organism evidence="5 6">
    <name type="scientific">Clostridium paridis</name>
    <dbReference type="NCBI Taxonomy" id="2803863"/>
    <lineage>
        <taxon>Bacteria</taxon>
        <taxon>Bacillati</taxon>
        <taxon>Bacillota</taxon>
        <taxon>Clostridia</taxon>
        <taxon>Eubacteriales</taxon>
        <taxon>Clostridiaceae</taxon>
        <taxon>Clostridium</taxon>
    </lineage>
</organism>
<evidence type="ECO:0000256" key="3">
    <source>
        <dbReference type="SAM" id="MobiDB-lite"/>
    </source>
</evidence>
<dbReference type="CDD" id="cd02696">
    <property type="entry name" value="MurNAc-LAA"/>
    <property type="match status" value="1"/>
</dbReference>
<dbReference type="InterPro" id="IPR002901">
    <property type="entry name" value="MGlyc_endo_b_GlcNAc-like_dom"/>
</dbReference>
<evidence type="ECO:0000313" key="6">
    <source>
        <dbReference type="Proteomes" id="UP000623681"/>
    </source>
</evidence>
<evidence type="ECO:0000259" key="4">
    <source>
        <dbReference type="SMART" id="SM00646"/>
    </source>
</evidence>
<dbReference type="Pfam" id="PF01832">
    <property type="entry name" value="Glucosaminidase"/>
    <property type="match status" value="1"/>
</dbReference>
<feature type="domain" description="MurNAc-LAA" evidence="4">
    <location>
        <begin position="63"/>
        <end position="173"/>
    </location>
</feature>
<sequence>MVDLVIDPGHGGTDPGALGKSGLKEKECTLYISKKVKELLENKNVTVEMTRDDDSYVTLEERANFANLKGARYFISIHINSAEVDTAEGTEIYALSKGGEGEKLSAVILEKIVSNLQLKNRGVKYANFTVLKQTNMPAILVEVCFISNIKEETLLKDEIFKNRVAVNIANGFLRYIGKSEIPLDGDNETIMTPIISKPQAIQAQAIQWAKDKNAAEVFISLADLYWKFSEECGGVNPLVAYAQSALETNYGKYTGKVPVYYKNPCGLKKSDAKGDNPEDHAQFSSWEDGVHAHLDHLALYAGAKGYPKLDTKDPRHFQYLLGRAKYVETLSGNWAPSDNYGIKILSLMDEVEKTIVKEEPMPDTPNDNNNNNNNNGSNNENNNDNTTNDGVNIDEMRAYINEISGDMDNLKNKINLMNKYLNAIDVFLKNEENIKNILNDNNKSLTEKNKSYEQTLEDILNSIAKIRNIG</sequence>
<evidence type="ECO:0000256" key="1">
    <source>
        <dbReference type="ARBA" id="ARBA00022801"/>
    </source>
</evidence>